<evidence type="ECO:0000313" key="3">
    <source>
        <dbReference type="EMBL" id="MEA5390065.1"/>
    </source>
</evidence>
<gene>
    <name evidence="3" type="ORF">VB738_02205</name>
</gene>
<reference evidence="3 4" key="1">
    <citation type="submission" date="2023-12" db="EMBL/GenBank/DDBJ databases">
        <title>Baltic Sea Cyanobacteria.</title>
        <authorList>
            <person name="Delbaje E."/>
            <person name="Fewer D.P."/>
            <person name="Shishido T.K."/>
        </authorList>
    </citation>
    <scope>NUCLEOTIDE SEQUENCE [LARGE SCALE GENOMIC DNA]</scope>
    <source>
        <strain evidence="3 4">UHCC 0139</strain>
    </source>
</reference>
<protein>
    <submittedName>
        <fullName evidence="3">Pyridoxamine 5'-phosphate oxidase family protein</fullName>
        <ecNumber evidence="3">1.-.-.-</ecNumber>
        <ecNumber evidence="3">1.4.3.5</ecNumber>
    </submittedName>
</protein>
<dbReference type="RefSeq" id="WP_323304184.1">
    <property type="nucleotide sequence ID" value="NZ_JAYGHX010000001.1"/>
</dbReference>
<dbReference type="Proteomes" id="UP001304461">
    <property type="component" value="Unassembled WGS sequence"/>
</dbReference>
<dbReference type="GO" id="GO:0004733">
    <property type="term" value="F:pyridoxamine phosphate oxidase activity"/>
    <property type="evidence" value="ECO:0007669"/>
    <property type="project" value="UniProtKB-EC"/>
</dbReference>
<dbReference type="InterPro" id="IPR011576">
    <property type="entry name" value="Pyridox_Oxase_N"/>
</dbReference>
<keyword evidence="3" id="KW-0560">Oxidoreductase</keyword>
<feature type="region of interest" description="Disordered" evidence="1">
    <location>
        <begin position="171"/>
        <end position="193"/>
    </location>
</feature>
<keyword evidence="4" id="KW-1185">Reference proteome</keyword>
<dbReference type="EMBL" id="JAYGHX010000001">
    <property type="protein sequence ID" value="MEA5390065.1"/>
    <property type="molecule type" value="Genomic_DNA"/>
</dbReference>
<evidence type="ECO:0000256" key="1">
    <source>
        <dbReference type="SAM" id="MobiDB-lite"/>
    </source>
</evidence>
<evidence type="ECO:0000259" key="2">
    <source>
        <dbReference type="Pfam" id="PF01243"/>
    </source>
</evidence>
<dbReference type="SUPFAM" id="SSF50475">
    <property type="entry name" value="FMN-binding split barrel"/>
    <property type="match status" value="1"/>
</dbReference>
<dbReference type="InterPro" id="IPR012349">
    <property type="entry name" value="Split_barrel_FMN-bd"/>
</dbReference>
<proteinExistence type="predicted"/>
<evidence type="ECO:0000313" key="4">
    <source>
        <dbReference type="Proteomes" id="UP001304461"/>
    </source>
</evidence>
<dbReference type="Pfam" id="PF01243">
    <property type="entry name" value="PNPOx_N"/>
    <property type="match status" value="1"/>
</dbReference>
<accession>A0ABU5RQL9</accession>
<dbReference type="PANTHER" id="PTHR39336">
    <property type="entry name" value="PYRIDOXAMINE PHOSPHATE OXIDASE FAMILY PROTEIN (AFU_ORTHOLOGUE AFUA_6G11440)"/>
    <property type="match status" value="1"/>
</dbReference>
<feature type="domain" description="Pyridoxamine 5'-phosphate oxidase N-terminal" evidence="2">
    <location>
        <begin position="11"/>
        <end position="131"/>
    </location>
</feature>
<dbReference type="PANTHER" id="PTHR39336:SF1">
    <property type="entry name" value="PYRIDOXAMINE PHOSPHATE OXIDASE FAMILY PROTEIN (AFU_ORTHOLOGUE AFUA_6G11440)"/>
    <property type="match status" value="1"/>
</dbReference>
<dbReference type="Gene3D" id="2.30.110.10">
    <property type="entry name" value="Electron Transport, Fmn-binding Protein, Chain A"/>
    <property type="match status" value="1"/>
</dbReference>
<comment type="caution">
    <text evidence="3">The sequence shown here is derived from an EMBL/GenBank/DDBJ whole genome shotgun (WGS) entry which is preliminary data.</text>
</comment>
<dbReference type="EC" id="1.4.3.5" evidence="3"/>
<organism evidence="3 4">
    <name type="scientific">Cyanobium gracile UHCC 0139</name>
    <dbReference type="NCBI Taxonomy" id="3110308"/>
    <lineage>
        <taxon>Bacteria</taxon>
        <taxon>Bacillati</taxon>
        <taxon>Cyanobacteriota</taxon>
        <taxon>Cyanophyceae</taxon>
        <taxon>Synechococcales</taxon>
        <taxon>Prochlorococcaceae</taxon>
        <taxon>Cyanobium</taxon>
    </lineage>
</organism>
<dbReference type="EC" id="1.-.-.-" evidence="3"/>
<feature type="compositionally biased region" description="Low complexity" evidence="1">
    <location>
        <begin position="183"/>
        <end position="193"/>
    </location>
</feature>
<sequence>MGQSTNALSTDHVAFIESQKLFFVGTATADSTVNVSPKGRDALRVLDAHRVIWLNLTGSGNETAAHVQVCPRMTLMFCAFEGPPQILRLYGRARTIQRGEDGWDALFSHFEPLAGARQIFDLAIERVQTSCGMAVPRYSYAGDRTELDTWARRKGNDGLERYWKRKNRRSIDGLPAPIPAPIAAPGAPDATGD</sequence>
<name>A0ABU5RQL9_9CYAN</name>